<accession>A0A813DJR4</accession>
<evidence type="ECO:0000313" key="2">
    <source>
        <dbReference type="EMBL" id="CAE8587092.1"/>
    </source>
</evidence>
<comment type="caution">
    <text evidence="2">The sequence shown here is derived from an EMBL/GenBank/DDBJ whole genome shotgun (WGS) entry which is preliminary data.</text>
</comment>
<organism evidence="2 3">
    <name type="scientific">Polarella glacialis</name>
    <name type="common">Dinoflagellate</name>
    <dbReference type="NCBI Taxonomy" id="89957"/>
    <lineage>
        <taxon>Eukaryota</taxon>
        <taxon>Sar</taxon>
        <taxon>Alveolata</taxon>
        <taxon>Dinophyceae</taxon>
        <taxon>Suessiales</taxon>
        <taxon>Suessiaceae</taxon>
        <taxon>Polarella</taxon>
    </lineage>
</organism>
<evidence type="ECO:0000259" key="1">
    <source>
        <dbReference type="Pfam" id="PF10436"/>
    </source>
</evidence>
<feature type="non-terminal residue" evidence="2">
    <location>
        <position position="132"/>
    </location>
</feature>
<dbReference type="SUPFAM" id="SSF69012">
    <property type="entry name" value="alpha-ketoacid dehydrogenase kinase, N-terminal domain"/>
    <property type="match status" value="1"/>
</dbReference>
<dbReference type="Gene3D" id="1.20.140.20">
    <property type="entry name" value="Alpha-ketoacid/pyruvate dehydrogenase kinase, N-terminal domain"/>
    <property type="match status" value="1"/>
</dbReference>
<protein>
    <recommendedName>
        <fullName evidence="1">Branched-chain alpha-ketoacid dehydrogenase kinase/Pyruvate dehydrogenase kinase N-terminal domain-containing protein</fullName>
    </recommendedName>
</protein>
<keyword evidence="3" id="KW-1185">Reference proteome</keyword>
<dbReference type="InterPro" id="IPR036784">
    <property type="entry name" value="AK/P_DHK_N_sf"/>
</dbReference>
<proteinExistence type="predicted"/>
<feature type="non-terminal residue" evidence="2">
    <location>
        <position position="1"/>
    </location>
</feature>
<dbReference type="Proteomes" id="UP000654075">
    <property type="component" value="Unassembled WGS sequence"/>
</dbReference>
<evidence type="ECO:0000313" key="3">
    <source>
        <dbReference type="Proteomes" id="UP000654075"/>
    </source>
</evidence>
<gene>
    <name evidence="2" type="ORF">PGLA1383_LOCUS5932</name>
</gene>
<sequence>VCRQVRPAMLSPVILAFNPPSLSRAAASTAPTAQDLSSVEGVVLHGSMPVSERRLKEFLEAEVTHFAAMRRRPATLEDLLRAAASPRRAAAMVRQELPKHFAARLRQIEELPEWRSDPSIADLHARYSQSFQ</sequence>
<dbReference type="InterPro" id="IPR018955">
    <property type="entry name" value="BCDHK/PDK_N"/>
</dbReference>
<reference evidence="2" key="1">
    <citation type="submission" date="2021-02" db="EMBL/GenBank/DDBJ databases">
        <authorList>
            <person name="Dougan E. K."/>
            <person name="Rhodes N."/>
            <person name="Thang M."/>
            <person name="Chan C."/>
        </authorList>
    </citation>
    <scope>NUCLEOTIDE SEQUENCE</scope>
</reference>
<dbReference type="AlphaFoldDB" id="A0A813DJR4"/>
<dbReference type="Pfam" id="PF10436">
    <property type="entry name" value="BCDHK_Adom3"/>
    <property type="match status" value="1"/>
</dbReference>
<feature type="domain" description="Branched-chain alpha-ketoacid dehydrogenase kinase/Pyruvate dehydrogenase kinase N-terminal" evidence="1">
    <location>
        <begin position="86"/>
        <end position="132"/>
    </location>
</feature>
<name>A0A813DJR4_POLGL</name>
<dbReference type="EMBL" id="CAJNNV010002394">
    <property type="protein sequence ID" value="CAE8587092.1"/>
    <property type="molecule type" value="Genomic_DNA"/>
</dbReference>